<comment type="caution">
    <text evidence="2">The sequence shown here is derived from an EMBL/GenBank/DDBJ whole genome shotgun (WGS) entry which is preliminary data.</text>
</comment>
<name>A0A9P8C1W1_9HELO</name>
<sequence>MEKSQGNQPSRDALASAVAPQSIPADSADSPSQDKLLGTTLVAPQHKEKSMAVQATSVFLSSALPNLLVSPSEARISQLINSVNNSVSEGPSPSASISAPLGTFTTSQQTVSLLLGLPPEILLIILTHLLTSSEDGKIDINRYWTTKETKSFRCHPHLLSAALARRPMHYADSGPPILGIAGTCKTLNSLALKPYFKENTFNFASCASVWDYLTRIGPANREFITKINLFFKFDCAVQDTIDLLAQCIKLRHLTIRVSCLSMGNYRAASQSKIDCDRNLLKANGMEAFRRLRGIQTVEVIVDSEQCLEMGSCLNDAHVKGLEEILMSELPLPKSTTGRKRPKAVVLVNNTACGH</sequence>
<keyword evidence="3" id="KW-1185">Reference proteome</keyword>
<feature type="region of interest" description="Disordered" evidence="1">
    <location>
        <begin position="1"/>
        <end position="35"/>
    </location>
</feature>
<gene>
    <name evidence="2" type="ORF">BJ875DRAFT_520424</name>
</gene>
<dbReference type="EMBL" id="MU251680">
    <property type="protein sequence ID" value="KAG9230352.1"/>
    <property type="molecule type" value="Genomic_DNA"/>
</dbReference>
<evidence type="ECO:0000313" key="3">
    <source>
        <dbReference type="Proteomes" id="UP000824998"/>
    </source>
</evidence>
<accession>A0A9P8C1W1</accession>
<feature type="compositionally biased region" description="Polar residues" evidence="1">
    <location>
        <begin position="1"/>
        <end position="10"/>
    </location>
</feature>
<dbReference type="PANTHER" id="PTHR38790">
    <property type="entry name" value="2EXR DOMAIN-CONTAINING PROTEIN-RELATED"/>
    <property type="match status" value="1"/>
</dbReference>
<organism evidence="2 3">
    <name type="scientific">Amylocarpus encephaloides</name>
    <dbReference type="NCBI Taxonomy" id="45428"/>
    <lineage>
        <taxon>Eukaryota</taxon>
        <taxon>Fungi</taxon>
        <taxon>Dikarya</taxon>
        <taxon>Ascomycota</taxon>
        <taxon>Pezizomycotina</taxon>
        <taxon>Leotiomycetes</taxon>
        <taxon>Helotiales</taxon>
        <taxon>Helotiales incertae sedis</taxon>
        <taxon>Amylocarpus</taxon>
    </lineage>
</organism>
<evidence type="ECO:0000313" key="2">
    <source>
        <dbReference type="EMBL" id="KAG9230352.1"/>
    </source>
</evidence>
<protein>
    <submittedName>
        <fullName evidence="2">Uncharacterized protein</fullName>
    </submittedName>
</protein>
<dbReference type="AlphaFoldDB" id="A0A9P8C1W1"/>
<proteinExistence type="predicted"/>
<evidence type="ECO:0000256" key="1">
    <source>
        <dbReference type="SAM" id="MobiDB-lite"/>
    </source>
</evidence>
<reference evidence="2" key="1">
    <citation type="journal article" date="2021" name="IMA Fungus">
        <title>Genomic characterization of three marine fungi, including Emericellopsis atlantica sp. nov. with signatures of a generalist lifestyle and marine biomass degradation.</title>
        <authorList>
            <person name="Hagestad O.C."/>
            <person name="Hou L."/>
            <person name="Andersen J.H."/>
            <person name="Hansen E.H."/>
            <person name="Altermark B."/>
            <person name="Li C."/>
            <person name="Kuhnert E."/>
            <person name="Cox R.J."/>
            <person name="Crous P.W."/>
            <person name="Spatafora J.W."/>
            <person name="Lail K."/>
            <person name="Amirebrahimi M."/>
            <person name="Lipzen A."/>
            <person name="Pangilinan J."/>
            <person name="Andreopoulos W."/>
            <person name="Hayes R.D."/>
            <person name="Ng V."/>
            <person name="Grigoriev I.V."/>
            <person name="Jackson S.A."/>
            <person name="Sutton T.D.S."/>
            <person name="Dobson A.D.W."/>
            <person name="Rama T."/>
        </authorList>
    </citation>
    <scope>NUCLEOTIDE SEQUENCE</scope>
    <source>
        <strain evidence="2">TRa018bII</strain>
    </source>
</reference>
<dbReference type="Proteomes" id="UP000824998">
    <property type="component" value="Unassembled WGS sequence"/>
</dbReference>